<name>A0ABD0K1W0_9CAEN</name>
<gene>
    <name evidence="1" type="ORF">BaRGS_00027713</name>
</gene>
<comment type="caution">
    <text evidence="1">The sequence shown here is derived from an EMBL/GenBank/DDBJ whole genome shotgun (WGS) entry which is preliminary data.</text>
</comment>
<sequence>MTPNSKGLMNLWTNDGIIGIRQQQQRERRLRVTLSLLNTTPRARTARVVRPILRDVRFALANRAGRNKASID</sequence>
<dbReference type="EMBL" id="JACVVK020000268">
    <property type="protein sequence ID" value="KAK7481077.1"/>
    <property type="molecule type" value="Genomic_DNA"/>
</dbReference>
<proteinExistence type="predicted"/>
<dbReference type="AlphaFoldDB" id="A0ABD0K1W0"/>
<accession>A0ABD0K1W0</accession>
<evidence type="ECO:0000313" key="1">
    <source>
        <dbReference type="EMBL" id="KAK7481077.1"/>
    </source>
</evidence>
<evidence type="ECO:0000313" key="2">
    <source>
        <dbReference type="Proteomes" id="UP001519460"/>
    </source>
</evidence>
<protein>
    <submittedName>
        <fullName evidence="1">Uncharacterized protein</fullName>
    </submittedName>
</protein>
<organism evidence="1 2">
    <name type="scientific">Batillaria attramentaria</name>
    <dbReference type="NCBI Taxonomy" id="370345"/>
    <lineage>
        <taxon>Eukaryota</taxon>
        <taxon>Metazoa</taxon>
        <taxon>Spiralia</taxon>
        <taxon>Lophotrochozoa</taxon>
        <taxon>Mollusca</taxon>
        <taxon>Gastropoda</taxon>
        <taxon>Caenogastropoda</taxon>
        <taxon>Sorbeoconcha</taxon>
        <taxon>Cerithioidea</taxon>
        <taxon>Batillariidae</taxon>
        <taxon>Batillaria</taxon>
    </lineage>
</organism>
<keyword evidence="2" id="KW-1185">Reference proteome</keyword>
<dbReference type="Proteomes" id="UP001519460">
    <property type="component" value="Unassembled WGS sequence"/>
</dbReference>
<reference evidence="1 2" key="1">
    <citation type="journal article" date="2023" name="Sci. Data">
        <title>Genome assembly of the Korean intertidal mud-creeper Batillaria attramentaria.</title>
        <authorList>
            <person name="Patra A.K."/>
            <person name="Ho P.T."/>
            <person name="Jun S."/>
            <person name="Lee S.J."/>
            <person name="Kim Y."/>
            <person name="Won Y.J."/>
        </authorList>
    </citation>
    <scope>NUCLEOTIDE SEQUENCE [LARGE SCALE GENOMIC DNA]</scope>
    <source>
        <strain evidence="1">Wonlab-2016</strain>
    </source>
</reference>